<evidence type="ECO:0000256" key="2">
    <source>
        <dbReference type="SAM" id="Phobius"/>
    </source>
</evidence>
<reference evidence="3" key="1">
    <citation type="submission" date="2020-10" db="EMBL/GenBank/DDBJ databases">
        <authorList>
            <person name="Gilroy R."/>
        </authorList>
    </citation>
    <scope>NUCLEOTIDE SEQUENCE</scope>
    <source>
        <strain evidence="3">9366</strain>
    </source>
</reference>
<organism evidence="3 4">
    <name type="scientific">Candidatus Caccalectryoclostridium excrementigallinarum</name>
    <dbReference type="NCBI Taxonomy" id="2840710"/>
    <lineage>
        <taxon>Bacteria</taxon>
        <taxon>Bacillati</taxon>
        <taxon>Bacillota</taxon>
        <taxon>Clostridia</taxon>
        <taxon>Christensenellales</taxon>
        <taxon>Christensenellaceae</taxon>
        <taxon>Christensenellaceae incertae sedis</taxon>
        <taxon>Candidatus Caccalectryoclostridium</taxon>
    </lineage>
</organism>
<dbReference type="Proteomes" id="UP000824145">
    <property type="component" value="Unassembled WGS sequence"/>
</dbReference>
<evidence type="ECO:0000313" key="4">
    <source>
        <dbReference type="Proteomes" id="UP000824145"/>
    </source>
</evidence>
<accession>A0A9D1MMZ0</accession>
<feature type="compositionally biased region" description="Acidic residues" evidence="1">
    <location>
        <begin position="105"/>
        <end position="132"/>
    </location>
</feature>
<keyword evidence="2" id="KW-1133">Transmembrane helix</keyword>
<dbReference type="EMBL" id="DVNJ01000024">
    <property type="protein sequence ID" value="HIU63033.1"/>
    <property type="molecule type" value="Genomic_DNA"/>
</dbReference>
<reference evidence="3" key="2">
    <citation type="journal article" date="2021" name="PeerJ">
        <title>Extensive microbial diversity within the chicken gut microbiome revealed by metagenomics and culture.</title>
        <authorList>
            <person name="Gilroy R."/>
            <person name="Ravi A."/>
            <person name="Getino M."/>
            <person name="Pursley I."/>
            <person name="Horton D.L."/>
            <person name="Alikhan N.F."/>
            <person name="Baker D."/>
            <person name="Gharbi K."/>
            <person name="Hall N."/>
            <person name="Watson M."/>
            <person name="Adriaenssens E.M."/>
            <person name="Foster-Nyarko E."/>
            <person name="Jarju S."/>
            <person name="Secka A."/>
            <person name="Antonio M."/>
            <person name="Oren A."/>
            <person name="Chaudhuri R.R."/>
            <person name="La Ragione R."/>
            <person name="Hildebrand F."/>
            <person name="Pallen M.J."/>
        </authorList>
    </citation>
    <scope>NUCLEOTIDE SEQUENCE</scope>
    <source>
        <strain evidence="3">9366</strain>
    </source>
</reference>
<feature type="compositionally biased region" description="Acidic residues" evidence="1">
    <location>
        <begin position="74"/>
        <end position="96"/>
    </location>
</feature>
<evidence type="ECO:0000256" key="1">
    <source>
        <dbReference type="SAM" id="MobiDB-lite"/>
    </source>
</evidence>
<proteinExistence type="predicted"/>
<name>A0A9D1MMZ0_9FIRM</name>
<protein>
    <submittedName>
        <fullName evidence="3">Uncharacterized protein</fullName>
    </submittedName>
</protein>
<gene>
    <name evidence="3" type="ORF">IAB07_04640</name>
</gene>
<feature type="compositionally biased region" description="Basic and acidic residues" evidence="1">
    <location>
        <begin position="57"/>
        <end position="73"/>
    </location>
</feature>
<evidence type="ECO:0000313" key="3">
    <source>
        <dbReference type="EMBL" id="HIU63033.1"/>
    </source>
</evidence>
<dbReference type="AlphaFoldDB" id="A0A9D1MMZ0"/>
<comment type="caution">
    <text evidence="3">The sequence shown here is derived from an EMBL/GenBank/DDBJ whole genome shotgun (WGS) entry which is preliminary data.</text>
</comment>
<sequence length="708" mass="75070">MKRRNRRPDDTFSALFGTSEASADEVREEACAESAEEAEEREEALKPAPEGEEGGEESFKEAPAETPEEKPEETSEEAPEETSEEASEETPEEAPEPEEKTREEGAEEPSGEEESPAGEEAGEETLIEEGESEEKGKKRKRSGKVKEPMPRKKKVVIGVVAALLIVAVLAAVIVPVTIFFVNNQVVSSAEDLLALDWNALGGKKVYLQKDITVDGDLEIPAAATIDLNKHTLTVNGALKISAAGDVAIGTVTRDGFNEKGALKVTALQADMAEGAFAVYADTTIGEGSISAARAVLDGSVHLGGELLIAADKAEVPGAVDGGEGAAISFTGGDVLVRGNVLVPALLKGGAYAEIKGETADVTADGQSYVVLSGKAKSVVGGKGVLALKNFECGYFIGAEKLGVFVASCSGNEIFEDVGDIFYIEQLETPPAAQVDMRGDNVILTVTEVEHSEEADFSYTVTVNDTTFEDVTGNEVDITSAVTGAGIYNIFIVAQGNFEKSEEGKYDFDSFTKDVYYIDSLPCGLKYEHTFTLDTPDNLSVTESEGGITVKFNAVPFADYYYVFVGDGEAMRADTNELFIENSLLSAGSNSIYVQALSDNEQIFASGKALTSYVKYEKLATPSVGTPVVNGKEVAVSWGKTDNSPARMFEVKFTYNTATGSAEKIVFTTAVDLTVTLDDLAEGSQVSVSIKAVGYGYYTDSDAGVAVAQ</sequence>
<feature type="region of interest" description="Disordered" evidence="1">
    <location>
        <begin position="1"/>
        <end position="146"/>
    </location>
</feature>
<keyword evidence="2" id="KW-0812">Transmembrane</keyword>
<feature type="transmembrane region" description="Helical" evidence="2">
    <location>
        <begin position="155"/>
        <end position="181"/>
    </location>
</feature>
<keyword evidence="2" id="KW-0472">Membrane</keyword>